<feature type="DNA-binding region" description="H-T-H motif" evidence="4">
    <location>
        <begin position="40"/>
        <end position="59"/>
    </location>
</feature>
<gene>
    <name evidence="6" type="ORF">KL867_19370</name>
</gene>
<dbReference type="InterPro" id="IPR050109">
    <property type="entry name" value="HTH-type_TetR-like_transc_reg"/>
</dbReference>
<dbReference type="InterPro" id="IPR001647">
    <property type="entry name" value="HTH_TetR"/>
</dbReference>
<protein>
    <submittedName>
        <fullName evidence="6">TetR/AcrR family transcriptional regulator</fullName>
    </submittedName>
</protein>
<feature type="domain" description="HTH tetR-type" evidence="5">
    <location>
        <begin position="17"/>
        <end position="77"/>
    </location>
</feature>
<name>A0ABS5WZI4_9RHOB</name>
<evidence type="ECO:0000256" key="3">
    <source>
        <dbReference type="ARBA" id="ARBA00023163"/>
    </source>
</evidence>
<dbReference type="PANTHER" id="PTHR30055">
    <property type="entry name" value="HTH-TYPE TRANSCRIPTIONAL REGULATOR RUTR"/>
    <property type="match status" value="1"/>
</dbReference>
<dbReference type="InterPro" id="IPR009057">
    <property type="entry name" value="Homeodomain-like_sf"/>
</dbReference>
<dbReference type="RefSeq" id="WP_215194207.1">
    <property type="nucleotide sequence ID" value="NZ_JAHHDY010000021.1"/>
</dbReference>
<evidence type="ECO:0000256" key="1">
    <source>
        <dbReference type="ARBA" id="ARBA00023015"/>
    </source>
</evidence>
<dbReference type="Gene3D" id="1.10.357.10">
    <property type="entry name" value="Tetracycline Repressor, domain 2"/>
    <property type="match status" value="1"/>
</dbReference>
<keyword evidence="7" id="KW-1185">Reference proteome</keyword>
<dbReference type="PRINTS" id="PR00455">
    <property type="entry name" value="HTHTETR"/>
</dbReference>
<dbReference type="Proteomes" id="UP000763802">
    <property type="component" value="Unassembled WGS sequence"/>
</dbReference>
<evidence type="ECO:0000256" key="4">
    <source>
        <dbReference type="PROSITE-ProRule" id="PRU00335"/>
    </source>
</evidence>
<organism evidence="6 7">
    <name type="scientific">Falsiruegeria litorea</name>
    <dbReference type="NCBI Taxonomy" id="1280831"/>
    <lineage>
        <taxon>Bacteria</taxon>
        <taxon>Pseudomonadati</taxon>
        <taxon>Pseudomonadota</taxon>
        <taxon>Alphaproteobacteria</taxon>
        <taxon>Rhodobacterales</taxon>
        <taxon>Roseobacteraceae</taxon>
        <taxon>Falsiruegeria</taxon>
    </lineage>
</organism>
<reference evidence="6 7" key="1">
    <citation type="submission" date="2021-05" db="EMBL/GenBank/DDBJ databases">
        <title>Draft genomes of marine bacteria isolated from model chitin particles.</title>
        <authorList>
            <person name="Datta M.S."/>
            <person name="Schwartzman J.A."/>
            <person name="Cordero O."/>
        </authorList>
    </citation>
    <scope>NUCLEOTIDE SEQUENCE [LARGE SCALE GENOMIC DNA]</scope>
    <source>
        <strain evidence="6 7">4E07</strain>
    </source>
</reference>
<sequence length="209" mass="23894">MMDVSVKPKRTQAERSAATQDKILHAALALVAERGLAHTSTQDIARHAKVSRGAMLHHFPTRAALIQAAYALMLKEEAERLRDFARPLKAGQNRLKALTGYIWERYQSGIFQVTMDYISEARVNEAELAYVSVESQKFNDSLNDVWHVELAAFGCDAQTRQAMMNEFMCLVRGMAFQSQWRRDPEYFNNMLENWLLRAQSVLIPNNICE</sequence>
<evidence type="ECO:0000313" key="6">
    <source>
        <dbReference type="EMBL" id="MBT3143230.1"/>
    </source>
</evidence>
<evidence type="ECO:0000313" key="7">
    <source>
        <dbReference type="Proteomes" id="UP000763802"/>
    </source>
</evidence>
<keyword evidence="2 4" id="KW-0238">DNA-binding</keyword>
<comment type="caution">
    <text evidence="6">The sequence shown here is derived from an EMBL/GenBank/DDBJ whole genome shotgun (WGS) entry which is preliminary data.</text>
</comment>
<dbReference type="Pfam" id="PF00440">
    <property type="entry name" value="TetR_N"/>
    <property type="match status" value="1"/>
</dbReference>
<proteinExistence type="predicted"/>
<keyword evidence="3" id="KW-0804">Transcription</keyword>
<keyword evidence="1" id="KW-0805">Transcription regulation</keyword>
<dbReference type="EMBL" id="JAHHDY010000021">
    <property type="protein sequence ID" value="MBT3143230.1"/>
    <property type="molecule type" value="Genomic_DNA"/>
</dbReference>
<dbReference type="PROSITE" id="PS50977">
    <property type="entry name" value="HTH_TETR_2"/>
    <property type="match status" value="1"/>
</dbReference>
<accession>A0ABS5WZI4</accession>
<dbReference type="SUPFAM" id="SSF46689">
    <property type="entry name" value="Homeodomain-like"/>
    <property type="match status" value="1"/>
</dbReference>
<evidence type="ECO:0000259" key="5">
    <source>
        <dbReference type="PROSITE" id="PS50977"/>
    </source>
</evidence>
<dbReference type="PANTHER" id="PTHR30055:SF234">
    <property type="entry name" value="HTH-TYPE TRANSCRIPTIONAL REGULATOR BETI"/>
    <property type="match status" value="1"/>
</dbReference>
<evidence type="ECO:0000256" key="2">
    <source>
        <dbReference type="ARBA" id="ARBA00023125"/>
    </source>
</evidence>